<reference evidence="2 3" key="1">
    <citation type="submission" date="2018-01" db="EMBL/GenBank/DDBJ databases">
        <title>Draft genome sequence of Nonomuraea sp. KC333.</title>
        <authorList>
            <person name="Sahin N."/>
            <person name="Saygin H."/>
            <person name="Ay H."/>
        </authorList>
    </citation>
    <scope>NUCLEOTIDE SEQUENCE [LARGE SCALE GENOMIC DNA]</scope>
    <source>
        <strain evidence="2 3">KC333</strain>
    </source>
</reference>
<keyword evidence="3" id="KW-1185">Reference proteome</keyword>
<evidence type="ECO:0000313" key="2">
    <source>
        <dbReference type="EMBL" id="PZG17757.1"/>
    </source>
</evidence>
<dbReference type="AlphaFoldDB" id="A0A2W2F841"/>
<gene>
    <name evidence="2" type="ORF">C1J01_16950</name>
</gene>
<accession>A0A2W2F841</accession>
<feature type="region of interest" description="Disordered" evidence="1">
    <location>
        <begin position="1"/>
        <end position="25"/>
    </location>
</feature>
<evidence type="ECO:0000256" key="1">
    <source>
        <dbReference type="SAM" id="MobiDB-lite"/>
    </source>
</evidence>
<proteinExistence type="predicted"/>
<name>A0A2W2F841_9ACTN</name>
<organism evidence="2 3">
    <name type="scientific">Nonomuraea aridisoli</name>
    <dbReference type="NCBI Taxonomy" id="2070368"/>
    <lineage>
        <taxon>Bacteria</taxon>
        <taxon>Bacillati</taxon>
        <taxon>Actinomycetota</taxon>
        <taxon>Actinomycetes</taxon>
        <taxon>Streptosporangiales</taxon>
        <taxon>Streptosporangiaceae</taxon>
        <taxon>Nonomuraea</taxon>
    </lineage>
</organism>
<dbReference type="RefSeq" id="WP_220039953.1">
    <property type="nucleotide sequence ID" value="NZ_POUD01000062.1"/>
</dbReference>
<dbReference type="EMBL" id="POUD01000062">
    <property type="protein sequence ID" value="PZG17757.1"/>
    <property type="molecule type" value="Genomic_DNA"/>
</dbReference>
<protein>
    <submittedName>
        <fullName evidence="2">Uncharacterized protein</fullName>
    </submittedName>
</protein>
<sequence length="75" mass="7540">LAVCPAHRPTGAGQTASGQAVGGQTVGGQTVTGIRLGERVRIVLDAARAPSEEDVQAVLAAAGPLLAVLEERKLL</sequence>
<comment type="caution">
    <text evidence="2">The sequence shown here is derived from an EMBL/GenBank/DDBJ whole genome shotgun (WGS) entry which is preliminary data.</text>
</comment>
<evidence type="ECO:0000313" key="3">
    <source>
        <dbReference type="Proteomes" id="UP000249304"/>
    </source>
</evidence>
<feature type="non-terminal residue" evidence="2">
    <location>
        <position position="1"/>
    </location>
</feature>
<dbReference type="Proteomes" id="UP000249304">
    <property type="component" value="Unassembled WGS sequence"/>
</dbReference>